<proteinExistence type="predicted"/>
<evidence type="ECO:0000313" key="1">
    <source>
        <dbReference type="EMBL" id="KAG1790716.1"/>
    </source>
</evidence>
<gene>
    <name evidence="1" type="ORF">HD556DRAFT_1537690</name>
</gene>
<reference evidence="1" key="1">
    <citation type="journal article" date="2020" name="New Phytol.">
        <title>Comparative genomics reveals dynamic genome evolution in host specialist ectomycorrhizal fungi.</title>
        <authorList>
            <person name="Lofgren L.A."/>
            <person name="Nguyen N.H."/>
            <person name="Vilgalys R."/>
            <person name="Ruytinx J."/>
            <person name="Liao H.L."/>
            <person name="Branco S."/>
            <person name="Kuo A."/>
            <person name="LaButti K."/>
            <person name="Lipzen A."/>
            <person name="Andreopoulos W."/>
            <person name="Pangilinan J."/>
            <person name="Riley R."/>
            <person name="Hundley H."/>
            <person name="Na H."/>
            <person name="Barry K."/>
            <person name="Grigoriev I.V."/>
            <person name="Stajich J.E."/>
            <person name="Kennedy P.G."/>
        </authorList>
    </citation>
    <scope>NUCLEOTIDE SEQUENCE</scope>
    <source>
        <strain evidence="1">S12</strain>
    </source>
</reference>
<name>A0A9P7DFG1_9AGAM</name>
<dbReference type="RefSeq" id="XP_041157670.1">
    <property type="nucleotide sequence ID" value="XM_041309666.1"/>
</dbReference>
<accession>A0A9P7DFG1</accession>
<sequence>MHYALLIPDVRAHIFASIKEDRQLGRCSFAMLARTCSALSEASLDVLWSELDSLRPLASCIYAANTLSSSDELTIEANDDTRPNFSIFDKYAHRVRKLDLSGQQRFLRRNGGYPSLTEDLGALLYYTLNSPLLPNLRHLAWAPGMGLNLLRHLLGPHLLSLKIPSHRWSSASTLFALTKIPALCPKIKSLTLQVHSWDGHIDSELTQSSHCISRVIGSWPKLEELDCNPMTFEGVLRLSGMESLRILRLQVNTASVIDLPPDSLSFPSLHTFQFQTDTLDTAITLMKAMKSFPISLKIDVFAGRSRRGTCSPEIVGVLLGLVSRDALYHELQHFSLNLPFLLGDNPENVSEILRPLFVCRELHTLSLRMSSPFTLGDDDLETMAYAWPLLEELELIDLRPRVATHTPPPLPPPPPPLQQLNPQLLLPPITTTGLGQANQAPQPQVVTVTIPHHIPMPLPLANAGQANQFLYPPAFTIPPPVFPVFPPPDLFFPVRSRTAELTFHGLISLLKLCPNLYYFDLALDATKLDDLQGDSPGGGVCNRLVKYARLIDSPIGDPEVVARILFDILPELDPLAGPNALLAVPPQHLPAHNMTPQRWNLVRQRMIDFRHNARHGTPQPVSEI</sequence>
<dbReference type="OrthoDB" id="2649833at2759"/>
<dbReference type="Gene3D" id="3.80.10.10">
    <property type="entry name" value="Ribonuclease Inhibitor"/>
    <property type="match status" value="1"/>
</dbReference>
<comment type="caution">
    <text evidence="1">The sequence shown here is derived from an EMBL/GenBank/DDBJ whole genome shotgun (WGS) entry which is preliminary data.</text>
</comment>
<dbReference type="EMBL" id="JABBWE010000048">
    <property type="protein sequence ID" value="KAG1790716.1"/>
    <property type="molecule type" value="Genomic_DNA"/>
</dbReference>
<evidence type="ECO:0008006" key="3">
    <source>
        <dbReference type="Google" id="ProtNLM"/>
    </source>
</evidence>
<dbReference type="Proteomes" id="UP000719766">
    <property type="component" value="Unassembled WGS sequence"/>
</dbReference>
<evidence type="ECO:0000313" key="2">
    <source>
        <dbReference type="Proteomes" id="UP000719766"/>
    </source>
</evidence>
<dbReference type="AlphaFoldDB" id="A0A9P7DFG1"/>
<keyword evidence="2" id="KW-1185">Reference proteome</keyword>
<protein>
    <recommendedName>
        <fullName evidence="3">F-box domain-containing protein</fullName>
    </recommendedName>
</protein>
<dbReference type="InterPro" id="IPR032675">
    <property type="entry name" value="LRR_dom_sf"/>
</dbReference>
<dbReference type="GeneID" id="64603430"/>
<organism evidence="1 2">
    <name type="scientific">Suillus plorans</name>
    <dbReference type="NCBI Taxonomy" id="116603"/>
    <lineage>
        <taxon>Eukaryota</taxon>
        <taxon>Fungi</taxon>
        <taxon>Dikarya</taxon>
        <taxon>Basidiomycota</taxon>
        <taxon>Agaricomycotina</taxon>
        <taxon>Agaricomycetes</taxon>
        <taxon>Agaricomycetidae</taxon>
        <taxon>Boletales</taxon>
        <taxon>Suillineae</taxon>
        <taxon>Suillaceae</taxon>
        <taxon>Suillus</taxon>
    </lineage>
</organism>